<proteinExistence type="predicted"/>
<sequence>MDEVTEKHNFGTLDKFKLSLKEEIPPAVCTIILYEQLKGLTVAQQDAAITLFEKYKEIFAKDNFDLGCACNTLHHIDTGKE</sequence>
<evidence type="ECO:0000313" key="1">
    <source>
        <dbReference type="EMBL" id="KAJ9078278.1"/>
    </source>
</evidence>
<dbReference type="EMBL" id="QTSX02002155">
    <property type="protein sequence ID" value="KAJ9078278.1"/>
    <property type="molecule type" value="Genomic_DNA"/>
</dbReference>
<dbReference type="Proteomes" id="UP001165960">
    <property type="component" value="Unassembled WGS sequence"/>
</dbReference>
<keyword evidence="2" id="KW-1185">Reference proteome</keyword>
<organism evidence="1 2">
    <name type="scientific">Entomophthora muscae</name>
    <dbReference type="NCBI Taxonomy" id="34485"/>
    <lineage>
        <taxon>Eukaryota</taxon>
        <taxon>Fungi</taxon>
        <taxon>Fungi incertae sedis</taxon>
        <taxon>Zoopagomycota</taxon>
        <taxon>Entomophthoromycotina</taxon>
        <taxon>Entomophthoromycetes</taxon>
        <taxon>Entomophthorales</taxon>
        <taxon>Entomophthoraceae</taxon>
        <taxon>Entomophthora</taxon>
    </lineage>
</organism>
<reference evidence="1" key="1">
    <citation type="submission" date="2022-04" db="EMBL/GenBank/DDBJ databases">
        <title>Genome of the entomopathogenic fungus Entomophthora muscae.</title>
        <authorList>
            <person name="Elya C."/>
            <person name="Lovett B.R."/>
            <person name="Lee E."/>
            <person name="Macias A.M."/>
            <person name="Hajek A.E."/>
            <person name="De Bivort B.L."/>
            <person name="Kasson M.T."/>
            <person name="De Fine Licht H.H."/>
            <person name="Stajich J.E."/>
        </authorList>
    </citation>
    <scope>NUCLEOTIDE SEQUENCE</scope>
    <source>
        <strain evidence="1">Berkeley</strain>
    </source>
</reference>
<comment type="caution">
    <text evidence="1">The sequence shown here is derived from an EMBL/GenBank/DDBJ whole genome shotgun (WGS) entry which is preliminary data.</text>
</comment>
<gene>
    <name evidence="1" type="ORF">DSO57_1008408</name>
</gene>
<name>A0ACC2TU72_9FUNG</name>
<protein>
    <submittedName>
        <fullName evidence="1">Uncharacterized protein</fullName>
    </submittedName>
</protein>
<accession>A0ACC2TU72</accession>
<evidence type="ECO:0000313" key="2">
    <source>
        <dbReference type="Proteomes" id="UP001165960"/>
    </source>
</evidence>